<evidence type="ECO:0000256" key="2">
    <source>
        <dbReference type="ARBA" id="ARBA00005551"/>
    </source>
</evidence>
<dbReference type="Gene3D" id="3.40.50.720">
    <property type="entry name" value="NAD(P)-binding Rossmann-like Domain"/>
    <property type="match status" value="1"/>
</dbReference>
<feature type="transmembrane region" description="Helical" evidence="7">
    <location>
        <begin position="168"/>
        <end position="185"/>
    </location>
</feature>
<feature type="transmembrane region" description="Helical" evidence="7">
    <location>
        <begin position="43"/>
        <end position="62"/>
    </location>
</feature>
<name>A0ABV7TEU2_9RHOB</name>
<feature type="transmembrane region" description="Helical" evidence="7">
    <location>
        <begin position="304"/>
        <end position="327"/>
    </location>
</feature>
<keyword evidence="3" id="KW-0813">Transport</keyword>
<dbReference type="InterPro" id="IPR038770">
    <property type="entry name" value="Na+/solute_symporter_sf"/>
</dbReference>
<dbReference type="InterPro" id="IPR003148">
    <property type="entry name" value="RCK_N"/>
</dbReference>
<feature type="transmembrane region" description="Helical" evidence="7">
    <location>
        <begin position="270"/>
        <end position="292"/>
    </location>
</feature>
<dbReference type="SUPFAM" id="SSF51735">
    <property type="entry name" value="NAD(P)-binding Rossmann-fold domains"/>
    <property type="match status" value="1"/>
</dbReference>
<sequence>MEPLFLGTAFLLGLAARQVGLPPLVGFLAAGFALNAFGQESGPILVELSDLGVTLLLFSIGLKLKVETLLRPEVWAGTSLHMAVTVAFLCLFIFGLSAFGVMILSDLTARSSLLVAFALSFSSTVFAVKVLEDKGEMKTLHGRVAIGILIMQDIIAVVFITLSTGKVPSIWALGLFGLILLRPVLFRMMDKCGHGELVPLFGLFAGLVLGAGLFDLVGMKADLGALLMGVLLAKHPRAGEISDALLNLKDIFLVGFFLNIGLSSGLSLEAVLTALLFMLVLPIKTGLFFALLTRFKLRVRSATLAAFSLSTYSEFGLIVGAIGVSNGWLGSEWLAVIALALAATFIVGSPLNAMSQKIYDALHTRLHSWEPDGCHPDDVPLEIGKAQIAIFGMGRVGSGAYDAMRAEYGEIVIGIDSDPNTAALHQDAGRNVVMGDAADSDFWERVKKDEKIKLIMLTLPDLDSNLAVIGRLKAGKYLGRVAVVARYLDEVEILAAAGADVAVDTFSEAGAGFSGHVQDRLAGDLDQLGVRSPKATSISS</sequence>
<evidence type="ECO:0000256" key="7">
    <source>
        <dbReference type="SAM" id="Phobius"/>
    </source>
</evidence>
<feature type="transmembrane region" description="Helical" evidence="7">
    <location>
        <begin position="197"/>
        <end position="218"/>
    </location>
</feature>
<comment type="similarity">
    <text evidence="2">Belongs to the monovalent cation:proton antiporter 2 (CPA2) transporter (TC 2.A.37) family.</text>
</comment>
<feature type="transmembrane region" description="Helical" evidence="7">
    <location>
        <begin position="333"/>
        <end position="353"/>
    </location>
</feature>
<keyword evidence="6 7" id="KW-0472">Membrane</keyword>
<dbReference type="PANTHER" id="PTHR42751:SF1">
    <property type="entry name" value="CATION_PROTON ANTIPORTER YBAL-RELATED"/>
    <property type="match status" value="1"/>
</dbReference>
<dbReference type="PANTHER" id="PTHR42751">
    <property type="entry name" value="SODIUM/HYDROGEN EXCHANGER FAMILY/TRKA DOMAIN PROTEIN"/>
    <property type="match status" value="1"/>
</dbReference>
<evidence type="ECO:0000313" key="9">
    <source>
        <dbReference type="EMBL" id="MFC3613785.1"/>
    </source>
</evidence>
<dbReference type="PROSITE" id="PS51201">
    <property type="entry name" value="RCK_N"/>
    <property type="match status" value="1"/>
</dbReference>
<evidence type="ECO:0000256" key="3">
    <source>
        <dbReference type="ARBA" id="ARBA00022448"/>
    </source>
</evidence>
<dbReference type="Pfam" id="PF00999">
    <property type="entry name" value="Na_H_Exchanger"/>
    <property type="match status" value="1"/>
</dbReference>
<accession>A0ABV7TEU2</accession>
<feature type="transmembrane region" description="Helical" evidence="7">
    <location>
        <begin position="83"/>
        <end position="105"/>
    </location>
</feature>
<evidence type="ECO:0000313" key="10">
    <source>
        <dbReference type="Proteomes" id="UP001595629"/>
    </source>
</evidence>
<keyword evidence="4 7" id="KW-0812">Transmembrane</keyword>
<evidence type="ECO:0000256" key="1">
    <source>
        <dbReference type="ARBA" id="ARBA00004141"/>
    </source>
</evidence>
<evidence type="ECO:0000256" key="5">
    <source>
        <dbReference type="ARBA" id="ARBA00022989"/>
    </source>
</evidence>
<organism evidence="9 10">
    <name type="scientific">Lutimaribacter marinistellae</name>
    <dbReference type="NCBI Taxonomy" id="1820329"/>
    <lineage>
        <taxon>Bacteria</taxon>
        <taxon>Pseudomonadati</taxon>
        <taxon>Pseudomonadota</taxon>
        <taxon>Alphaproteobacteria</taxon>
        <taxon>Rhodobacterales</taxon>
        <taxon>Roseobacteraceae</taxon>
        <taxon>Lutimaribacter</taxon>
    </lineage>
</organism>
<evidence type="ECO:0000256" key="6">
    <source>
        <dbReference type="ARBA" id="ARBA00023136"/>
    </source>
</evidence>
<evidence type="ECO:0000256" key="4">
    <source>
        <dbReference type="ARBA" id="ARBA00022692"/>
    </source>
</evidence>
<dbReference type="InterPro" id="IPR036291">
    <property type="entry name" value="NAD(P)-bd_dom_sf"/>
</dbReference>
<keyword evidence="10" id="KW-1185">Reference proteome</keyword>
<dbReference type="Gene3D" id="1.20.1530.20">
    <property type="match status" value="1"/>
</dbReference>
<reference evidence="10" key="1">
    <citation type="journal article" date="2019" name="Int. J. Syst. Evol. Microbiol.">
        <title>The Global Catalogue of Microorganisms (GCM) 10K type strain sequencing project: providing services to taxonomists for standard genome sequencing and annotation.</title>
        <authorList>
            <consortium name="The Broad Institute Genomics Platform"/>
            <consortium name="The Broad Institute Genome Sequencing Center for Infectious Disease"/>
            <person name="Wu L."/>
            <person name="Ma J."/>
        </authorList>
    </citation>
    <scope>NUCLEOTIDE SEQUENCE [LARGE SCALE GENOMIC DNA]</scope>
    <source>
        <strain evidence="10">KCTC 42911</strain>
    </source>
</reference>
<dbReference type="Pfam" id="PF02254">
    <property type="entry name" value="TrkA_N"/>
    <property type="match status" value="1"/>
</dbReference>
<gene>
    <name evidence="9" type="ORF">ACFORG_08450</name>
</gene>
<comment type="caution">
    <text evidence="9">The sequence shown here is derived from an EMBL/GenBank/DDBJ whole genome shotgun (WGS) entry which is preliminary data.</text>
</comment>
<feature type="transmembrane region" description="Helical" evidence="7">
    <location>
        <begin position="143"/>
        <end position="162"/>
    </location>
</feature>
<protein>
    <submittedName>
        <fullName evidence="9">Cation:proton antiporter</fullName>
    </submittedName>
</protein>
<dbReference type="EMBL" id="JBHRXI010000008">
    <property type="protein sequence ID" value="MFC3613785.1"/>
    <property type="molecule type" value="Genomic_DNA"/>
</dbReference>
<dbReference type="RefSeq" id="WP_386734979.1">
    <property type="nucleotide sequence ID" value="NZ_JBHRXI010000008.1"/>
</dbReference>
<evidence type="ECO:0000259" key="8">
    <source>
        <dbReference type="PROSITE" id="PS51201"/>
    </source>
</evidence>
<comment type="subcellular location">
    <subcellularLocation>
        <location evidence="1">Membrane</location>
        <topology evidence="1">Multi-pass membrane protein</topology>
    </subcellularLocation>
</comment>
<proteinExistence type="inferred from homology"/>
<dbReference type="Proteomes" id="UP001595629">
    <property type="component" value="Unassembled WGS sequence"/>
</dbReference>
<feature type="domain" description="RCK N-terminal" evidence="8">
    <location>
        <begin position="385"/>
        <end position="503"/>
    </location>
</feature>
<dbReference type="InterPro" id="IPR006153">
    <property type="entry name" value="Cation/H_exchanger_TM"/>
</dbReference>
<keyword evidence="5 7" id="KW-1133">Transmembrane helix</keyword>